<comment type="caution">
    <text evidence="5">The sequence shown here is derived from an EMBL/GenBank/DDBJ whole genome shotgun (WGS) entry which is preliminary data.</text>
</comment>
<dbReference type="EC" id="5.4.99.-" evidence="3"/>
<evidence type="ECO:0000313" key="6">
    <source>
        <dbReference type="Proteomes" id="UP000229559"/>
    </source>
</evidence>
<organism evidence="5 6">
    <name type="scientific">Candidatus Shapirobacteria bacterium CG07_land_8_20_14_0_80_39_12</name>
    <dbReference type="NCBI Taxonomy" id="1974480"/>
    <lineage>
        <taxon>Bacteria</taxon>
        <taxon>Candidatus Shapironibacteriota</taxon>
    </lineage>
</organism>
<proteinExistence type="inferred from homology"/>
<feature type="active site" evidence="2">
    <location>
        <position position="72"/>
    </location>
</feature>
<dbReference type="PANTHER" id="PTHR21600">
    <property type="entry name" value="MITOCHONDRIAL RNA PSEUDOURIDINE SYNTHASE"/>
    <property type="match status" value="1"/>
</dbReference>
<dbReference type="Proteomes" id="UP000229559">
    <property type="component" value="Unassembled WGS sequence"/>
</dbReference>
<dbReference type="GO" id="GO:0003723">
    <property type="term" value="F:RNA binding"/>
    <property type="evidence" value="ECO:0007669"/>
    <property type="project" value="InterPro"/>
</dbReference>
<evidence type="ECO:0000313" key="5">
    <source>
        <dbReference type="EMBL" id="PIU32979.1"/>
    </source>
</evidence>
<dbReference type="EMBL" id="PEXA01000068">
    <property type="protein sequence ID" value="PIU32979.1"/>
    <property type="molecule type" value="Genomic_DNA"/>
</dbReference>
<dbReference type="CDD" id="cd02869">
    <property type="entry name" value="PseudoU_synth_RluA_like"/>
    <property type="match status" value="1"/>
</dbReference>
<feature type="domain" description="Pseudouridine synthase RsuA/RluA-like" evidence="4">
    <location>
        <begin position="22"/>
        <end position="178"/>
    </location>
</feature>
<comment type="similarity">
    <text evidence="1 3">Belongs to the pseudouridine synthase RluA family.</text>
</comment>
<dbReference type="Gene3D" id="3.30.2350.10">
    <property type="entry name" value="Pseudouridine synthase"/>
    <property type="match status" value="1"/>
</dbReference>
<dbReference type="PANTHER" id="PTHR21600:SF87">
    <property type="entry name" value="RNA PSEUDOURIDYLATE SYNTHASE DOMAIN-CONTAINING PROTEIN 1"/>
    <property type="match status" value="1"/>
</dbReference>
<dbReference type="GO" id="GO:0009982">
    <property type="term" value="F:pseudouridine synthase activity"/>
    <property type="evidence" value="ECO:0007669"/>
    <property type="project" value="InterPro"/>
</dbReference>
<dbReference type="GO" id="GO:0000455">
    <property type="term" value="P:enzyme-directed rRNA pseudouridine synthesis"/>
    <property type="evidence" value="ECO:0007669"/>
    <property type="project" value="TreeGrafter"/>
</dbReference>
<evidence type="ECO:0000256" key="1">
    <source>
        <dbReference type="ARBA" id="ARBA00010876"/>
    </source>
</evidence>
<evidence type="ECO:0000256" key="2">
    <source>
        <dbReference type="PIRSR" id="PIRSR606225-1"/>
    </source>
</evidence>
<dbReference type="InterPro" id="IPR020103">
    <property type="entry name" value="PsdUridine_synth_cat_dom_sf"/>
</dbReference>
<dbReference type="InterPro" id="IPR050188">
    <property type="entry name" value="RluA_PseudoU_synthase"/>
</dbReference>
<comment type="function">
    <text evidence="3">Responsible for synthesis of pseudouridine from uracil.</text>
</comment>
<name>A0A2M6YPB9_9BACT</name>
<dbReference type="Pfam" id="PF00849">
    <property type="entry name" value="PseudoU_synth_2"/>
    <property type="match status" value="1"/>
</dbReference>
<protein>
    <recommendedName>
        <fullName evidence="3">Pseudouridine synthase</fullName>
        <ecNumber evidence="3">5.4.99.-</ecNumber>
    </recommendedName>
</protein>
<dbReference type="InterPro" id="IPR006225">
    <property type="entry name" value="PsdUridine_synth_RluC/D"/>
</dbReference>
<dbReference type="AlphaFoldDB" id="A0A2M6YPB9"/>
<reference evidence="6" key="1">
    <citation type="submission" date="2017-09" db="EMBL/GenBank/DDBJ databases">
        <title>Depth-based differentiation of microbial function through sediment-hosted aquifers and enrichment of novel symbionts in the deep terrestrial subsurface.</title>
        <authorList>
            <person name="Probst A.J."/>
            <person name="Ladd B."/>
            <person name="Jarett J.K."/>
            <person name="Geller-Mcgrath D.E."/>
            <person name="Sieber C.M.K."/>
            <person name="Emerson J.B."/>
            <person name="Anantharaman K."/>
            <person name="Thomas B.C."/>
            <person name="Malmstrom R."/>
            <person name="Stieglmeier M."/>
            <person name="Klingl A."/>
            <person name="Woyke T."/>
            <person name="Ryan C.M."/>
            <person name="Banfield J.F."/>
        </authorList>
    </citation>
    <scope>NUCLEOTIDE SEQUENCE [LARGE SCALE GENOMIC DNA]</scope>
</reference>
<sequence>MRRKKNASDKMTAKILFEDETLLVIDKPAGVVVNRAETTKNQETVQDWIEDNFDFPLAHCQNLRNGLVHRLDKETSGLLLTAKTQKAFEDLQQQFKERKIKKKYLALAHGRVEPAQGMIQAAISRSPFDRKKFGVFLGGREAKTNYKVEKYYHLDTENYSFLELTPLTGRTHQIRVHLKFIGHPLVADEKYTGRKTLRKDLEWCPRLFLHAASLSFSHPVSHQEINLSSELPSDLRLAIIKLKSNE</sequence>
<evidence type="ECO:0000259" key="4">
    <source>
        <dbReference type="Pfam" id="PF00849"/>
    </source>
</evidence>
<dbReference type="GO" id="GO:0140098">
    <property type="term" value="F:catalytic activity, acting on RNA"/>
    <property type="evidence" value="ECO:0007669"/>
    <property type="project" value="UniProtKB-ARBA"/>
</dbReference>
<comment type="catalytic activity">
    <reaction evidence="3">
        <text>a uridine in RNA = a pseudouridine in RNA</text>
        <dbReference type="Rhea" id="RHEA:48348"/>
        <dbReference type="Rhea" id="RHEA-COMP:12068"/>
        <dbReference type="Rhea" id="RHEA-COMP:12069"/>
        <dbReference type="ChEBI" id="CHEBI:65314"/>
        <dbReference type="ChEBI" id="CHEBI:65315"/>
    </reaction>
</comment>
<dbReference type="NCBIfam" id="TIGR00005">
    <property type="entry name" value="rluA_subfam"/>
    <property type="match status" value="1"/>
</dbReference>
<dbReference type="SUPFAM" id="SSF55120">
    <property type="entry name" value="Pseudouridine synthase"/>
    <property type="match status" value="1"/>
</dbReference>
<gene>
    <name evidence="5" type="ORF">COT04_02540</name>
</gene>
<keyword evidence="3" id="KW-0413">Isomerase</keyword>
<accession>A0A2M6YPB9</accession>
<dbReference type="InterPro" id="IPR006145">
    <property type="entry name" value="PsdUridine_synth_RsuA/RluA"/>
</dbReference>
<evidence type="ECO:0000256" key="3">
    <source>
        <dbReference type="RuleBase" id="RU362028"/>
    </source>
</evidence>